<dbReference type="Proteomes" id="UP001500218">
    <property type="component" value="Unassembled WGS sequence"/>
</dbReference>
<evidence type="ECO:0000313" key="3">
    <source>
        <dbReference type="Proteomes" id="UP001500218"/>
    </source>
</evidence>
<evidence type="ECO:0000313" key="2">
    <source>
        <dbReference type="EMBL" id="GAA1787993.1"/>
    </source>
</evidence>
<sequence>MGGWAPGTIAVPGPDVPATHPYPDLTADFAERTPTAEEFATRRRVRPRVVSAATGARAAARRGSFGLLRLRPGRDESDLRDALHAVRRNFGGLRQVTVVNPKGGAGKTVATLMLGMAFGRSRGGFVLAWDNNETQGTLGMRAQSDATGRTVRDLLRDLERFAGGSGRIGELAAYLRTQDDAMFDVLASDEAATAGEMLTARAFRELREVVGKFYKLLIVDTGNNVRAENWQAALDATDQLVITLSGRNDSAETAARLLDHLEQTGRRELVRRAVTVLTLPPHRGDAPPRRVESHFAARCRAICHVPYDRHLDSGAPVDYRALSAPTRAAWLRTAATVAEGL</sequence>
<evidence type="ECO:0000256" key="1">
    <source>
        <dbReference type="SAM" id="MobiDB-lite"/>
    </source>
</evidence>
<comment type="caution">
    <text evidence="2">The sequence shown here is derived from an EMBL/GenBank/DDBJ whole genome shotgun (WGS) entry which is preliminary data.</text>
</comment>
<name>A0ABP4XLX7_9ACTN</name>
<feature type="region of interest" description="Disordered" evidence="1">
    <location>
        <begin position="1"/>
        <end position="20"/>
    </location>
</feature>
<dbReference type="SUPFAM" id="SSF52540">
    <property type="entry name" value="P-loop containing nucleoside triphosphate hydrolases"/>
    <property type="match status" value="1"/>
</dbReference>
<dbReference type="InterPro" id="IPR027417">
    <property type="entry name" value="P-loop_NTPase"/>
</dbReference>
<gene>
    <name evidence="2" type="ORF">GCM10009682_07580</name>
</gene>
<reference evidence="3" key="1">
    <citation type="journal article" date="2019" name="Int. J. Syst. Evol. Microbiol.">
        <title>The Global Catalogue of Microorganisms (GCM) 10K type strain sequencing project: providing services to taxonomists for standard genome sequencing and annotation.</title>
        <authorList>
            <consortium name="The Broad Institute Genomics Platform"/>
            <consortium name="The Broad Institute Genome Sequencing Center for Infectious Disease"/>
            <person name="Wu L."/>
            <person name="Ma J."/>
        </authorList>
    </citation>
    <scope>NUCLEOTIDE SEQUENCE [LARGE SCALE GENOMIC DNA]</scope>
    <source>
        <strain evidence="3">JCM 13250</strain>
    </source>
</reference>
<dbReference type="PANTHER" id="PTHR43384">
    <property type="entry name" value="SEPTUM SITE-DETERMINING PROTEIN MIND HOMOLOG, CHLOROPLASTIC-RELATED"/>
    <property type="match status" value="1"/>
</dbReference>
<dbReference type="EMBL" id="BAAALT010000014">
    <property type="protein sequence ID" value="GAA1787993.1"/>
    <property type="molecule type" value="Genomic_DNA"/>
</dbReference>
<proteinExistence type="predicted"/>
<accession>A0ABP4XLX7</accession>
<protein>
    <recommendedName>
        <fullName evidence="4">MinD-like ATPase involved in chromosome partitioning or flagellar assembly</fullName>
    </recommendedName>
</protein>
<dbReference type="Gene3D" id="3.40.50.300">
    <property type="entry name" value="P-loop containing nucleotide triphosphate hydrolases"/>
    <property type="match status" value="1"/>
</dbReference>
<dbReference type="InterPro" id="IPR050625">
    <property type="entry name" value="ParA/MinD_ATPase"/>
</dbReference>
<dbReference type="PANTHER" id="PTHR43384:SF14">
    <property type="entry name" value="ESX-1 SECRETION-ASSOCIATED PROTEIN ESPI"/>
    <property type="match status" value="1"/>
</dbReference>
<organism evidence="2 3">
    <name type="scientific">Luedemannella flava</name>
    <dbReference type="NCBI Taxonomy" id="349316"/>
    <lineage>
        <taxon>Bacteria</taxon>
        <taxon>Bacillati</taxon>
        <taxon>Actinomycetota</taxon>
        <taxon>Actinomycetes</taxon>
        <taxon>Micromonosporales</taxon>
        <taxon>Micromonosporaceae</taxon>
        <taxon>Luedemannella</taxon>
    </lineage>
</organism>
<evidence type="ECO:0008006" key="4">
    <source>
        <dbReference type="Google" id="ProtNLM"/>
    </source>
</evidence>
<keyword evidence="3" id="KW-1185">Reference proteome</keyword>